<dbReference type="InterPro" id="IPR019734">
    <property type="entry name" value="TPR_rpt"/>
</dbReference>
<dbReference type="InterPro" id="IPR011990">
    <property type="entry name" value="TPR-like_helical_dom_sf"/>
</dbReference>
<accession>A0A4R6J0S8</accession>
<comment type="caution">
    <text evidence="3">The sequence shown here is derived from an EMBL/GenBank/DDBJ whole genome shotgun (WGS) entry which is preliminary data.</text>
</comment>
<dbReference type="Gene3D" id="1.25.40.10">
    <property type="entry name" value="Tetratricopeptide repeat domain"/>
    <property type="match status" value="3"/>
</dbReference>
<dbReference type="RefSeq" id="WP_133472892.1">
    <property type="nucleotide sequence ID" value="NZ_SNWP01000010.1"/>
</dbReference>
<feature type="chain" id="PRO_5020778252" description="Tetratricopeptide repeat protein" evidence="2">
    <location>
        <begin position="32"/>
        <end position="978"/>
    </location>
</feature>
<keyword evidence="1" id="KW-0802">TPR repeat</keyword>
<name>A0A4R6J0S8_9BACT</name>
<dbReference type="SUPFAM" id="SSF48452">
    <property type="entry name" value="TPR-like"/>
    <property type="match status" value="1"/>
</dbReference>
<feature type="repeat" description="TPR" evidence="1">
    <location>
        <begin position="289"/>
        <end position="322"/>
    </location>
</feature>
<gene>
    <name evidence="3" type="ORF">BC659_0404</name>
</gene>
<keyword evidence="4" id="KW-1185">Reference proteome</keyword>
<reference evidence="3 4" key="1">
    <citation type="submission" date="2019-03" db="EMBL/GenBank/DDBJ databases">
        <title>Genomic Encyclopedia of Archaeal and Bacterial Type Strains, Phase II (KMG-II): from individual species to whole genera.</title>
        <authorList>
            <person name="Goeker M."/>
        </authorList>
    </citation>
    <scope>NUCLEOTIDE SEQUENCE [LARGE SCALE GENOMIC DNA]</scope>
    <source>
        <strain evidence="3 4">DSM 28323</strain>
    </source>
</reference>
<dbReference type="PROSITE" id="PS50005">
    <property type="entry name" value="TPR"/>
    <property type="match status" value="1"/>
</dbReference>
<evidence type="ECO:0000256" key="2">
    <source>
        <dbReference type="SAM" id="SignalP"/>
    </source>
</evidence>
<keyword evidence="2" id="KW-0732">Signal</keyword>
<feature type="signal peptide" evidence="2">
    <location>
        <begin position="1"/>
        <end position="31"/>
    </location>
</feature>
<protein>
    <recommendedName>
        <fullName evidence="5">Tetratricopeptide repeat protein</fullName>
    </recommendedName>
</protein>
<dbReference type="Proteomes" id="UP000295741">
    <property type="component" value="Unassembled WGS sequence"/>
</dbReference>
<sequence>MHSHPRFIYPRTLSVLSMVAFMLFFSTKSIAQPYTTIEVKKEKPYENRTLPAEKSGNKKFTLPKRIYNNTVTHFNYYFNANQRLNEILERASESHRDDYTQLLSFYDYDLETTAQDQIDTVLYKCTAGILLHDLRSDWVDNLYMLMGKAYLLRKDFDSAQMVFQYVNYAFAPKDDGYDIPIGSNASNAGGVFSISTNEKRTLWKKLTTTLPSRNESFIWMTRTFIEQNKVSEAAGLLALLRSDALFPVRLQAQLDELSAYLFYKLNAYDSAASYLVRSLKKGNTEIGKARSYYLAGQLYELAGNDNASIKAYQTAIQFSNDPFMEVYARLNIAALSTGDKDNALQENLNELLKMAKKDKYDVYRDIIYYAAAKLELSRKNYTAAQQWLLKSVSFSNDNPLQKQQSFLLLGDLNYDRKAYSQSFRFYDSVDVNMIKEKEKERISTRKPALQLIAMNEENIHREDSVQVIAAMPEAERAALLKKILRQIRKERGLKDTEETSFGSDLPASNNQPADLFNNNGAEFYFLNSSLRSRGLGEFNRRWGNRPNVDNWRRQSAVDKVLPAQNQAIVSSDTKNGPKKEELTLETLQSSIPLTEEQKELSNTMIIRGLLENGKIFQDQLDDYPSAIEVYKELLRRFPRAAEAEEAGFKLIQCYRKTNNLSAADSLQAAFAKNFADSKFINTQINSDKKDPIATSYTNVYNLFIEGKFDAAIQAKKQIEQQYKNSKWTPQLLYIESIYYIKQKADSVAVNRLQQLQTNFPGTPLSEKAATMIDVLNRREEIEKYLTDLSVQRPAEAVTRNIDLTGPATIINTTPKKDSLKTGVPQPRDIKQPAGINLTNTVKSAPLTLAEPEYEFVPTDTQYAVVVLNKVDGMFVSEVRNAFTRFNQERFYNRRLPINTVTIVPEIQLLLVGPFPTASDAVSYTDLVKPQAASRILPWLSADKYGFQIISPANLRILQNKKDIAAYRAFMQKALPDKF</sequence>
<proteinExistence type="predicted"/>
<organism evidence="3 4">
    <name type="scientific">Sediminibacterium goheungense</name>
    <dbReference type="NCBI Taxonomy" id="1086393"/>
    <lineage>
        <taxon>Bacteria</taxon>
        <taxon>Pseudomonadati</taxon>
        <taxon>Bacteroidota</taxon>
        <taxon>Chitinophagia</taxon>
        <taxon>Chitinophagales</taxon>
        <taxon>Chitinophagaceae</taxon>
        <taxon>Sediminibacterium</taxon>
    </lineage>
</organism>
<dbReference type="EMBL" id="SNWP01000010">
    <property type="protein sequence ID" value="TDO28341.1"/>
    <property type="molecule type" value="Genomic_DNA"/>
</dbReference>
<evidence type="ECO:0000313" key="4">
    <source>
        <dbReference type="Proteomes" id="UP000295741"/>
    </source>
</evidence>
<evidence type="ECO:0000313" key="3">
    <source>
        <dbReference type="EMBL" id="TDO28341.1"/>
    </source>
</evidence>
<evidence type="ECO:0000256" key="1">
    <source>
        <dbReference type="PROSITE-ProRule" id="PRU00339"/>
    </source>
</evidence>
<evidence type="ECO:0008006" key="5">
    <source>
        <dbReference type="Google" id="ProtNLM"/>
    </source>
</evidence>
<dbReference type="OrthoDB" id="1522549at2"/>
<dbReference type="AlphaFoldDB" id="A0A4R6J0S8"/>